<reference evidence="2 3" key="5">
    <citation type="journal article" date="2010" name="Appl. Environ. Microbiol.">
        <title>phrR-like gene praR of Azorhizobium caulinodans ORS571 is essential for symbiosis with Sesbania rostrata and is involved in expression of reb genes.</title>
        <authorList>
            <person name="Akiba N."/>
            <person name="Aono T."/>
            <person name="Toyazaki H."/>
            <person name="Sato S."/>
            <person name="Oyaizu H."/>
        </authorList>
    </citation>
    <scope>NUCLEOTIDE SEQUENCE [LARGE SCALE GENOMIC DNA]</scope>
    <source>
        <strain evidence="3">ATCC 43989 / DSM 5975 / JCM 20966 / LMG 6465 / NBRC 14845 / NCIMB 13405 / ORS 571</strain>
    </source>
</reference>
<reference evidence="2 3" key="3">
    <citation type="journal article" date="2008" name="BMC Genomics">
        <title>The genome of the versatile nitrogen fixer Azorhizobium caulinodans ORS571.</title>
        <authorList>
            <person name="Lee KB."/>
            <person name="Backer P.D."/>
            <person name="Aono T."/>
            <person name="Liu CT."/>
            <person name="Suzuki S."/>
            <person name="Suzuki T."/>
            <person name="Kaneko T."/>
            <person name="Yamada M."/>
            <person name="Tabata S."/>
            <person name="Kupfer D.M."/>
            <person name="Najar F.Z."/>
            <person name="Wiley G.B."/>
            <person name="Roe B."/>
            <person name="Binnewies T.T."/>
            <person name="Ussery D.W."/>
            <person name="D'Haeze W."/>
            <person name="Herder J.D."/>
            <person name="Gevers D."/>
            <person name="Vereecke D."/>
            <person name="Holsters M."/>
            <person name="Oyaizu H."/>
        </authorList>
    </citation>
    <scope>NUCLEOTIDE SEQUENCE [LARGE SCALE GENOMIC DNA]</scope>
    <source>
        <strain evidence="3">ATCC 43989 / DSM 5975 / JCM 20966 / LMG 6465 / NBRC 14845 / NCIMB 13405 / ORS 571</strain>
    </source>
</reference>
<dbReference type="EMBL" id="AP009384">
    <property type="protein sequence ID" value="BAF90378.1"/>
    <property type="molecule type" value="Genomic_DNA"/>
</dbReference>
<feature type="transmembrane region" description="Helical" evidence="1">
    <location>
        <begin position="12"/>
        <end position="35"/>
    </location>
</feature>
<sequence length="38" mass="3914">MSMLRKESAAALPMCIVVGVIFGAVCALGLVWVLAGVH</sequence>
<dbReference type="Proteomes" id="UP000000270">
    <property type="component" value="Chromosome"/>
</dbReference>
<keyword evidence="1" id="KW-0812">Transmembrane</keyword>
<dbReference type="HOGENOM" id="CLU_3323889_0_0_5"/>
<reference evidence="2 3" key="1">
    <citation type="journal article" date="2007" name="Appl. Environ. Microbiol.">
        <title>Rhizobial factors required for stem nodule maturation and maintenance in Sesbania rostrata-Azorhizobium caulinodans ORS571 symbiosis.</title>
        <authorList>
            <person name="Suzuki S."/>
            <person name="Aono T."/>
            <person name="Lee KB."/>
            <person name="Suzuki T."/>
            <person name="Liu CT."/>
            <person name="Miwa H."/>
            <person name="Wakao S."/>
            <person name="Iki T."/>
            <person name="Oyaizu H."/>
        </authorList>
    </citation>
    <scope>NUCLEOTIDE SEQUENCE [LARGE SCALE GENOMIC DNA]</scope>
    <source>
        <strain evidence="3">ATCC 43989 / DSM 5975 / JCM 20966 / LMG 6465 / NBRC 14845 / NCIMB 13405 / ORS 571</strain>
    </source>
</reference>
<keyword evidence="1" id="KW-1133">Transmembrane helix</keyword>
<reference evidence="2 3" key="4">
    <citation type="journal article" date="2009" name="Appl. Environ. Microbiol.">
        <title>Comparative genome-wide transcriptional profiling of Azorhizobium caulinodans ORS571 grown under free-living and symbiotic conditions.</title>
        <authorList>
            <person name="Tsukada S."/>
            <person name="Aono T."/>
            <person name="Akiba N."/>
            <person name="Lee KB."/>
            <person name="Liu CT."/>
            <person name="Toyazaki H."/>
            <person name="Oyaizu H."/>
        </authorList>
    </citation>
    <scope>NUCLEOTIDE SEQUENCE [LARGE SCALE GENOMIC DNA]</scope>
    <source>
        <strain evidence="3">ATCC 43989 / DSM 5975 / JCM 20966 / LMG 6465 / NBRC 14845 / NCIMB 13405 / ORS 571</strain>
    </source>
</reference>
<evidence type="ECO:0000313" key="2">
    <source>
        <dbReference type="EMBL" id="BAF90378.1"/>
    </source>
</evidence>
<reference evidence="2 3" key="6">
    <citation type="journal article" date="2011" name="Appl. Environ. Microbiol.">
        <title>Involvement of the azorhizobial chromosome partition gene (parA) in the onset of bacteroid differentiation during Sesbania rostrata stem nodule development.</title>
        <authorList>
            <person name="Liu CT."/>
            <person name="Lee KB."/>
            <person name="Wang YS."/>
            <person name="Peng MH."/>
            <person name="Lee KT."/>
            <person name="Suzuki S."/>
            <person name="Suzuki T."/>
            <person name="Oyaizu H."/>
        </authorList>
    </citation>
    <scope>NUCLEOTIDE SEQUENCE [LARGE SCALE GENOMIC DNA]</scope>
    <source>
        <strain evidence="3">ATCC 43989 / DSM 5975 / JCM 20966 / LMG 6465 / NBRC 14845 / NCIMB 13405 / ORS 571</strain>
    </source>
</reference>
<keyword evidence="1" id="KW-0472">Membrane</keyword>
<proteinExistence type="predicted"/>
<dbReference type="KEGG" id="azc:AZC_4380"/>
<evidence type="ECO:0000256" key="1">
    <source>
        <dbReference type="SAM" id="Phobius"/>
    </source>
</evidence>
<reference evidence="3" key="2">
    <citation type="submission" date="2007-04" db="EMBL/GenBank/DDBJ databases">
        <title>Complete genome sequence of the nitrogen-fixing bacterium Azorhizobium caulinodans ORS571.</title>
        <authorList>
            <person name="Lee K.B."/>
            <person name="Backer P.D."/>
            <person name="Aono T."/>
            <person name="Liu C.T."/>
            <person name="Suzuki S."/>
            <person name="Suzuki T."/>
            <person name="Kaneko T."/>
            <person name="Yamada M."/>
            <person name="Tabata S."/>
            <person name="Kupfer D.M."/>
            <person name="Najar F.Z."/>
            <person name="Wiley G.B."/>
            <person name="Roe B."/>
            <person name="Binnewies T."/>
            <person name="Ussery D."/>
            <person name="Vereecke D."/>
            <person name="Gevers D."/>
            <person name="Holsters M."/>
            <person name="Oyaizu H."/>
        </authorList>
    </citation>
    <scope>NUCLEOTIDE SEQUENCE [LARGE SCALE GENOMIC DNA]</scope>
    <source>
        <strain evidence="3">ATCC 43989 / DSM 5975 / JCM 20966 / LMG 6465 / NBRC 14845 / NCIMB 13405 / ORS 571</strain>
    </source>
</reference>
<keyword evidence="3" id="KW-1185">Reference proteome</keyword>
<organism evidence="2 3">
    <name type="scientific">Azorhizobium caulinodans (strain ATCC 43989 / DSM 5975 / JCM 20966 / LMG 6465 / NBRC 14845 / NCIMB 13405 / ORS 571)</name>
    <dbReference type="NCBI Taxonomy" id="438753"/>
    <lineage>
        <taxon>Bacteria</taxon>
        <taxon>Pseudomonadati</taxon>
        <taxon>Pseudomonadota</taxon>
        <taxon>Alphaproteobacteria</taxon>
        <taxon>Hyphomicrobiales</taxon>
        <taxon>Xanthobacteraceae</taxon>
        <taxon>Azorhizobium</taxon>
    </lineage>
</organism>
<protein>
    <submittedName>
        <fullName evidence="2">Uncharacterized protein</fullName>
    </submittedName>
</protein>
<evidence type="ECO:0000313" key="3">
    <source>
        <dbReference type="Proteomes" id="UP000000270"/>
    </source>
</evidence>
<gene>
    <name evidence="2" type="ordered locus">AZC_4380</name>
</gene>
<dbReference type="AlphaFoldDB" id="A8HW08"/>
<accession>A8HW08</accession>
<name>A8HW08_AZOC5</name>